<feature type="non-terminal residue" evidence="1">
    <location>
        <position position="1"/>
    </location>
</feature>
<organism evidence="1">
    <name type="scientific">Graphocephala atropunctata</name>
    <dbReference type="NCBI Taxonomy" id="36148"/>
    <lineage>
        <taxon>Eukaryota</taxon>
        <taxon>Metazoa</taxon>
        <taxon>Ecdysozoa</taxon>
        <taxon>Arthropoda</taxon>
        <taxon>Hexapoda</taxon>
        <taxon>Insecta</taxon>
        <taxon>Pterygota</taxon>
        <taxon>Neoptera</taxon>
        <taxon>Paraneoptera</taxon>
        <taxon>Hemiptera</taxon>
        <taxon>Auchenorrhyncha</taxon>
        <taxon>Membracoidea</taxon>
        <taxon>Cicadellidae</taxon>
        <taxon>Cicadellinae</taxon>
        <taxon>Cicadellini</taxon>
        <taxon>Graphocephala</taxon>
    </lineage>
</organism>
<dbReference type="EMBL" id="GEBQ01016645">
    <property type="protein sequence ID" value="JAT23332.1"/>
    <property type="molecule type" value="Transcribed_RNA"/>
</dbReference>
<gene>
    <name evidence="1" type="ORF">g.50221</name>
</gene>
<proteinExistence type="predicted"/>
<name>A0A1B6LHY7_9HEMI</name>
<sequence length="194" mass="22731">KRNFCQSNKELFKKRLVETDWGTIISRPDINTDENFNYFLTTVLLHFDECFPKKICKPRKENVDKKWLTSGIKVSLNKKIAMSKSTKNNNNPDFIKYYKTYVSTLRKVIKASKKTAYDYTIKNAKNKSKTTWQIVRNETGRKPMNQTIDCLEIDSKIINDKKEIADHFNSYFINSPESTPTLTLRDCLKKLLLA</sequence>
<evidence type="ECO:0000313" key="1">
    <source>
        <dbReference type="EMBL" id="JAT23332.1"/>
    </source>
</evidence>
<reference evidence="1" key="1">
    <citation type="submission" date="2015-11" db="EMBL/GenBank/DDBJ databases">
        <title>De novo transcriptome assembly of four potential Pierce s Disease insect vectors from Arizona vineyards.</title>
        <authorList>
            <person name="Tassone E.E."/>
        </authorList>
    </citation>
    <scope>NUCLEOTIDE SEQUENCE</scope>
</reference>
<protein>
    <submittedName>
        <fullName evidence="1">Uncharacterized protein</fullName>
    </submittedName>
</protein>
<dbReference type="AlphaFoldDB" id="A0A1B6LHY7"/>
<feature type="non-terminal residue" evidence="1">
    <location>
        <position position="194"/>
    </location>
</feature>
<accession>A0A1B6LHY7</accession>